<sequence>MIMRRPTPKRTVDPDLKFNNLTLAKFINLIMDDGKKSVAQKIVYNALNTISEKTKQDPLEIFQKALQNIAPEVEVRGRRVGGANYQVPVPVSEPRRTTLGLRWLIKAAKARKGISMDKRIAAEIMDAAEGHGAAVKKREDTYKMAEANRAFAHFARR</sequence>
<evidence type="ECO:0000256" key="2">
    <source>
        <dbReference type="ARBA" id="ARBA00022730"/>
    </source>
</evidence>
<name>A0A2H0W205_9BACT</name>
<comment type="similarity">
    <text evidence="1 6 7">Belongs to the universal ribosomal protein uS7 family.</text>
</comment>
<dbReference type="GO" id="GO:0003735">
    <property type="term" value="F:structural constituent of ribosome"/>
    <property type="evidence" value="ECO:0007669"/>
    <property type="project" value="InterPro"/>
</dbReference>
<evidence type="ECO:0000256" key="4">
    <source>
        <dbReference type="ARBA" id="ARBA00022980"/>
    </source>
</evidence>
<evidence type="ECO:0000256" key="1">
    <source>
        <dbReference type="ARBA" id="ARBA00007151"/>
    </source>
</evidence>
<dbReference type="InterPro" id="IPR020606">
    <property type="entry name" value="Ribosomal_uS7_CS"/>
</dbReference>
<dbReference type="Pfam" id="PF00177">
    <property type="entry name" value="Ribosomal_S7"/>
    <property type="match status" value="1"/>
</dbReference>
<evidence type="ECO:0000256" key="7">
    <source>
        <dbReference type="RuleBase" id="RU003619"/>
    </source>
</evidence>
<dbReference type="HAMAP" id="MF_00480_B">
    <property type="entry name" value="Ribosomal_uS7_B"/>
    <property type="match status" value="1"/>
</dbReference>
<dbReference type="Gene3D" id="1.10.455.10">
    <property type="entry name" value="Ribosomal protein S7 domain"/>
    <property type="match status" value="1"/>
</dbReference>
<accession>A0A2H0W205</accession>
<evidence type="ECO:0000256" key="5">
    <source>
        <dbReference type="ARBA" id="ARBA00023274"/>
    </source>
</evidence>
<dbReference type="AlphaFoldDB" id="A0A2H0W205"/>
<dbReference type="EMBL" id="PEZZ01000007">
    <property type="protein sequence ID" value="PIS05399.1"/>
    <property type="molecule type" value="Genomic_DNA"/>
</dbReference>
<feature type="domain" description="Small ribosomal subunit protein uS7" evidence="8">
    <location>
        <begin position="4"/>
        <end position="149"/>
    </location>
</feature>
<gene>
    <name evidence="6" type="primary">rpsG</name>
    <name evidence="9" type="ORF">COT81_01300</name>
</gene>
<dbReference type="InterPro" id="IPR023798">
    <property type="entry name" value="Ribosomal_uS7_dom"/>
</dbReference>
<dbReference type="PANTHER" id="PTHR11205">
    <property type="entry name" value="RIBOSOMAL PROTEIN S7"/>
    <property type="match status" value="1"/>
</dbReference>
<dbReference type="CDD" id="cd14869">
    <property type="entry name" value="uS7_Bacteria"/>
    <property type="match status" value="1"/>
</dbReference>
<comment type="subunit">
    <text evidence="6">Part of the 30S ribosomal subunit. Contacts proteins S9 and S11.</text>
</comment>
<dbReference type="FunFam" id="1.10.455.10:FF:000001">
    <property type="entry name" value="30S ribosomal protein S7"/>
    <property type="match status" value="1"/>
</dbReference>
<reference evidence="10" key="1">
    <citation type="submission" date="2017-09" db="EMBL/GenBank/DDBJ databases">
        <title>Depth-based differentiation of microbial function through sediment-hosted aquifers and enrichment of novel symbionts in the deep terrestrial subsurface.</title>
        <authorList>
            <person name="Probst A.J."/>
            <person name="Ladd B."/>
            <person name="Jarett J.K."/>
            <person name="Geller-Mcgrath D.E."/>
            <person name="Sieber C.M.K."/>
            <person name="Emerson J.B."/>
            <person name="Anantharaman K."/>
            <person name="Thomas B.C."/>
            <person name="Malmstrom R."/>
            <person name="Stieglmeier M."/>
            <person name="Klingl A."/>
            <person name="Woyke T."/>
            <person name="Ryan C.M."/>
            <person name="Banfield J.F."/>
        </authorList>
    </citation>
    <scope>NUCLEOTIDE SEQUENCE [LARGE SCALE GENOMIC DNA]</scope>
</reference>
<dbReference type="GO" id="GO:0015935">
    <property type="term" value="C:small ribosomal subunit"/>
    <property type="evidence" value="ECO:0007669"/>
    <property type="project" value="InterPro"/>
</dbReference>
<keyword evidence="5 6" id="KW-0687">Ribonucleoprotein</keyword>
<dbReference type="Proteomes" id="UP000230935">
    <property type="component" value="Unassembled WGS sequence"/>
</dbReference>
<dbReference type="InterPro" id="IPR036823">
    <property type="entry name" value="Ribosomal_uS7_dom_sf"/>
</dbReference>
<dbReference type="NCBIfam" id="TIGR01029">
    <property type="entry name" value="rpsG_bact"/>
    <property type="match status" value="1"/>
</dbReference>
<keyword evidence="3 6" id="KW-0694">RNA-binding</keyword>
<keyword evidence="6" id="KW-0820">tRNA-binding</keyword>
<organism evidence="9 10">
    <name type="scientific">Candidatus Buchananbacteria bacterium CG10_big_fil_rev_8_21_14_0_10_42_9</name>
    <dbReference type="NCBI Taxonomy" id="1974526"/>
    <lineage>
        <taxon>Bacteria</taxon>
        <taxon>Candidatus Buchananiibacteriota</taxon>
    </lineage>
</organism>
<comment type="caution">
    <text evidence="9">The sequence shown here is derived from an EMBL/GenBank/DDBJ whole genome shotgun (WGS) entry which is preliminary data.</text>
</comment>
<protein>
    <recommendedName>
        <fullName evidence="6">Small ribosomal subunit protein uS7</fullName>
    </recommendedName>
</protein>
<dbReference type="PROSITE" id="PS00052">
    <property type="entry name" value="RIBOSOMAL_S7"/>
    <property type="match status" value="1"/>
</dbReference>
<dbReference type="InterPro" id="IPR005717">
    <property type="entry name" value="Ribosomal_uS7_bac/org-type"/>
</dbReference>
<evidence type="ECO:0000313" key="10">
    <source>
        <dbReference type="Proteomes" id="UP000230935"/>
    </source>
</evidence>
<evidence type="ECO:0000256" key="6">
    <source>
        <dbReference type="HAMAP-Rule" id="MF_00480"/>
    </source>
</evidence>
<dbReference type="GO" id="GO:0019843">
    <property type="term" value="F:rRNA binding"/>
    <property type="evidence" value="ECO:0007669"/>
    <property type="project" value="UniProtKB-UniRule"/>
</dbReference>
<evidence type="ECO:0000256" key="3">
    <source>
        <dbReference type="ARBA" id="ARBA00022884"/>
    </source>
</evidence>
<keyword evidence="2 6" id="KW-0699">rRNA-binding</keyword>
<dbReference type="PIRSF" id="PIRSF002122">
    <property type="entry name" value="RPS7p_RPS7a_RPS5e_RPS7o"/>
    <property type="match status" value="1"/>
</dbReference>
<dbReference type="GO" id="GO:0000049">
    <property type="term" value="F:tRNA binding"/>
    <property type="evidence" value="ECO:0007669"/>
    <property type="project" value="UniProtKB-UniRule"/>
</dbReference>
<dbReference type="GO" id="GO:0006412">
    <property type="term" value="P:translation"/>
    <property type="evidence" value="ECO:0007669"/>
    <property type="project" value="UniProtKB-UniRule"/>
</dbReference>
<comment type="function">
    <text evidence="6">One of the primary rRNA binding proteins, it binds directly to 16S rRNA where it nucleates assembly of the head domain of the 30S subunit. Is located at the subunit interface close to the decoding center, probably blocks exit of the E-site tRNA.</text>
</comment>
<dbReference type="SUPFAM" id="SSF47973">
    <property type="entry name" value="Ribosomal protein S7"/>
    <property type="match status" value="1"/>
</dbReference>
<evidence type="ECO:0000313" key="9">
    <source>
        <dbReference type="EMBL" id="PIS05399.1"/>
    </source>
</evidence>
<keyword evidence="4 6" id="KW-0689">Ribosomal protein</keyword>
<proteinExistence type="inferred from homology"/>
<dbReference type="InterPro" id="IPR000235">
    <property type="entry name" value="Ribosomal_uS7"/>
</dbReference>
<evidence type="ECO:0000259" key="8">
    <source>
        <dbReference type="Pfam" id="PF00177"/>
    </source>
</evidence>